<dbReference type="GO" id="GO:0032958">
    <property type="term" value="P:inositol phosphate biosynthetic process"/>
    <property type="evidence" value="ECO:0007669"/>
    <property type="project" value="InterPro"/>
</dbReference>
<dbReference type="PANTHER" id="PTHR12400">
    <property type="entry name" value="INOSITOL POLYPHOSPHATE KINASE"/>
    <property type="match status" value="1"/>
</dbReference>
<dbReference type="GO" id="GO:0005737">
    <property type="term" value="C:cytoplasm"/>
    <property type="evidence" value="ECO:0007669"/>
    <property type="project" value="TreeGrafter"/>
</dbReference>
<dbReference type="EMBL" id="KZ857482">
    <property type="protein sequence ID" value="RDX42535.1"/>
    <property type="molecule type" value="Genomic_DNA"/>
</dbReference>
<sequence>MSAAEKTLPLASQVGGHAGVLTSEDGSLLIKPALAAEVAFYQSVAGDPGFAPLRPYISAEGGAGSFGGAKMSTLRGRARGLLAWSTTSQSLVLENLSHSFLKPNILDVKLGTVLHGDSASEEKHARMEKTARETSSFETGVHLTGFQVSKCTTSPLASRSTKFYSKSIKPSDLPDGIARFFPLASDAPRKPTARSDSEEAAPSQGTGLPADIILLVLESLREDIAKVRAALAEVHMRMVGGSLLIIYEADWERAREGLKWLEEADEDEDEESSGKKRVGPPYLIKLIDFAHTRIVPGIGPDEGVLKGVDTVLSLLNGRIEQVKQASSVSAL</sequence>
<comment type="similarity">
    <text evidence="1 4">Belongs to the inositol phosphokinase (IPK) family.</text>
</comment>
<organism evidence="6 7">
    <name type="scientific">Lentinus brumalis</name>
    <dbReference type="NCBI Taxonomy" id="2498619"/>
    <lineage>
        <taxon>Eukaryota</taxon>
        <taxon>Fungi</taxon>
        <taxon>Dikarya</taxon>
        <taxon>Basidiomycota</taxon>
        <taxon>Agaricomycotina</taxon>
        <taxon>Agaricomycetes</taxon>
        <taxon>Polyporales</taxon>
        <taxon>Polyporaceae</taxon>
        <taxon>Lentinus</taxon>
    </lineage>
</organism>
<dbReference type="Proteomes" id="UP000256964">
    <property type="component" value="Unassembled WGS sequence"/>
</dbReference>
<reference evidence="6 7" key="1">
    <citation type="journal article" date="2018" name="Biotechnol. Biofuels">
        <title>Integrative visual omics of the white-rot fungus Polyporus brumalis exposes the biotechnological potential of its oxidative enzymes for delignifying raw plant biomass.</title>
        <authorList>
            <person name="Miyauchi S."/>
            <person name="Rancon A."/>
            <person name="Drula E."/>
            <person name="Hage H."/>
            <person name="Chaduli D."/>
            <person name="Favel A."/>
            <person name="Grisel S."/>
            <person name="Henrissat B."/>
            <person name="Herpoel-Gimbert I."/>
            <person name="Ruiz-Duenas F.J."/>
            <person name="Chevret D."/>
            <person name="Hainaut M."/>
            <person name="Lin J."/>
            <person name="Wang M."/>
            <person name="Pangilinan J."/>
            <person name="Lipzen A."/>
            <person name="Lesage-Meessen L."/>
            <person name="Navarro D."/>
            <person name="Riley R."/>
            <person name="Grigoriev I.V."/>
            <person name="Zhou S."/>
            <person name="Raouche S."/>
            <person name="Rosso M.N."/>
        </authorList>
    </citation>
    <scope>NUCLEOTIDE SEQUENCE [LARGE SCALE GENOMIC DNA]</scope>
    <source>
        <strain evidence="6 7">BRFM 1820</strain>
    </source>
</reference>
<dbReference type="STRING" id="139420.A0A371CQH2"/>
<dbReference type="InterPro" id="IPR005522">
    <property type="entry name" value="IPK"/>
</dbReference>
<evidence type="ECO:0000313" key="6">
    <source>
        <dbReference type="EMBL" id="RDX42535.1"/>
    </source>
</evidence>
<dbReference type="GO" id="GO:0046854">
    <property type="term" value="P:phosphatidylinositol phosphate biosynthetic process"/>
    <property type="evidence" value="ECO:0007669"/>
    <property type="project" value="TreeGrafter"/>
</dbReference>
<dbReference type="GO" id="GO:0000824">
    <property type="term" value="F:inositol-1,4,5,6-tetrakisphosphate 3-kinase activity"/>
    <property type="evidence" value="ECO:0007669"/>
    <property type="project" value="TreeGrafter"/>
</dbReference>
<dbReference type="Pfam" id="PF03770">
    <property type="entry name" value="IPK"/>
    <property type="match status" value="1"/>
</dbReference>
<dbReference type="GO" id="GO:0005634">
    <property type="term" value="C:nucleus"/>
    <property type="evidence" value="ECO:0007669"/>
    <property type="project" value="TreeGrafter"/>
</dbReference>
<accession>A0A371CQH2</accession>
<dbReference type="GO" id="GO:0008440">
    <property type="term" value="F:inositol-1,4,5-trisphosphate 3-kinase activity"/>
    <property type="evidence" value="ECO:0007669"/>
    <property type="project" value="TreeGrafter"/>
</dbReference>
<feature type="region of interest" description="Disordered" evidence="5">
    <location>
        <begin position="186"/>
        <end position="205"/>
    </location>
</feature>
<protein>
    <recommendedName>
        <fullName evidence="4">Kinase</fullName>
        <ecNumber evidence="4">2.7.-.-</ecNumber>
    </recommendedName>
</protein>
<gene>
    <name evidence="6" type="ORF">OH76DRAFT_1448209</name>
</gene>
<evidence type="ECO:0000256" key="1">
    <source>
        <dbReference type="ARBA" id="ARBA00007374"/>
    </source>
</evidence>
<dbReference type="OrthoDB" id="338650at2759"/>
<name>A0A371CQH2_9APHY</name>
<dbReference type="PANTHER" id="PTHR12400:SF108">
    <property type="entry name" value="KINASE"/>
    <property type="match status" value="1"/>
</dbReference>
<dbReference type="SUPFAM" id="SSF56104">
    <property type="entry name" value="SAICAR synthase-like"/>
    <property type="match status" value="1"/>
</dbReference>
<dbReference type="AlphaFoldDB" id="A0A371CQH2"/>
<dbReference type="EC" id="2.7.-.-" evidence="4"/>
<dbReference type="Gene3D" id="3.30.470.160">
    <property type="entry name" value="Inositol polyphosphate kinase"/>
    <property type="match status" value="1"/>
</dbReference>
<dbReference type="InterPro" id="IPR038286">
    <property type="entry name" value="IPK_sf"/>
</dbReference>
<proteinExistence type="inferred from homology"/>
<evidence type="ECO:0000256" key="5">
    <source>
        <dbReference type="SAM" id="MobiDB-lite"/>
    </source>
</evidence>
<keyword evidence="2 4" id="KW-0808">Transferase</keyword>
<keyword evidence="7" id="KW-1185">Reference proteome</keyword>
<evidence type="ECO:0000256" key="3">
    <source>
        <dbReference type="ARBA" id="ARBA00022777"/>
    </source>
</evidence>
<evidence type="ECO:0000256" key="4">
    <source>
        <dbReference type="RuleBase" id="RU363090"/>
    </source>
</evidence>
<feature type="compositionally biased region" description="Basic and acidic residues" evidence="5">
    <location>
        <begin position="187"/>
        <end position="197"/>
    </location>
</feature>
<keyword evidence="3 4" id="KW-0418">Kinase</keyword>
<evidence type="ECO:0000256" key="2">
    <source>
        <dbReference type="ARBA" id="ARBA00022679"/>
    </source>
</evidence>
<evidence type="ECO:0000313" key="7">
    <source>
        <dbReference type="Proteomes" id="UP000256964"/>
    </source>
</evidence>